<dbReference type="SUPFAM" id="SSF52540">
    <property type="entry name" value="P-loop containing nucleoside triphosphate hydrolases"/>
    <property type="match status" value="1"/>
</dbReference>
<dbReference type="KEGG" id="msd:MYSTI_06407"/>
<dbReference type="AlphaFoldDB" id="L7UIG6"/>
<keyword evidence="3" id="KW-1185">Reference proteome</keyword>
<dbReference type="Gene3D" id="3.40.50.300">
    <property type="entry name" value="P-loop containing nucleotide triphosphate hydrolases"/>
    <property type="match status" value="1"/>
</dbReference>
<feature type="domain" description="AAA" evidence="1">
    <location>
        <begin position="1"/>
        <end position="173"/>
    </location>
</feature>
<evidence type="ECO:0000313" key="2">
    <source>
        <dbReference type="EMBL" id="AGC47680.1"/>
    </source>
</evidence>
<dbReference type="EMBL" id="CP004025">
    <property type="protein sequence ID" value="AGC47680.1"/>
    <property type="molecule type" value="Genomic_DNA"/>
</dbReference>
<organism evidence="2 3">
    <name type="scientific">Myxococcus stipitatus (strain DSM 14675 / JCM 12634 / Mx s8)</name>
    <dbReference type="NCBI Taxonomy" id="1278073"/>
    <lineage>
        <taxon>Bacteria</taxon>
        <taxon>Pseudomonadati</taxon>
        <taxon>Myxococcota</taxon>
        <taxon>Myxococcia</taxon>
        <taxon>Myxococcales</taxon>
        <taxon>Cystobacterineae</taxon>
        <taxon>Myxococcaceae</taxon>
        <taxon>Myxococcus</taxon>
    </lineage>
</organism>
<sequence length="267" mass="28750">MRRIAFINEKGGTCKTTLAVNTAAWLARERGLRVLLVDLDTQGHASKALGLDVRTLPRNVFHLLTDDAVLLADVVRPSAVPGLDVLPSYKEMADFPVVVASDARRSHRLADRLEAAKAAGYDAVVFDSPPSMGLTTRNILVAATEVVVPVALTYLALDGCAEVADTVRQVGEAEGRPDLSVTKVVPTLYRKTALATAILERLKAYFPGSLAATPLGYDVKVDEAQSHGKTIFEYAPRSRGAQMLAAIAEEIHGEPAPRKRKRASRAE</sequence>
<dbReference type="eggNOG" id="COG1192">
    <property type="taxonomic scope" value="Bacteria"/>
</dbReference>
<dbReference type="Proteomes" id="UP000011131">
    <property type="component" value="Chromosome"/>
</dbReference>
<evidence type="ECO:0000313" key="3">
    <source>
        <dbReference type="Proteomes" id="UP000011131"/>
    </source>
</evidence>
<dbReference type="RefSeq" id="WP_015351934.1">
    <property type="nucleotide sequence ID" value="NC_020126.1"/>
</dbReference>
<dbReference type="STRING" id="1278073.MYSTI_06407"/>
<proteinExistence type="predicted"/>
<gene>
    <name evidence="2" type="ordered locus">MYSTI_06407</name>
</gene>
<dbReference type="InterPro" id="IPR050678">
    <property type="entry name" value="DNA_Partitioning_ATPase"/>
</dbReference>
<dbReference type="CDD" id="cd02042">
    <property type="entry name" value="ParAB_family"/>
    <property type="match status" value="1"/>
</dbReference>
<dbReference type="PANTHER" id="PTHR13696">
    <property type="entry name" value="P-LOOP CONTAINING NUCLEOSIDE TRIPHOSPHATE HYDROLASE"/>
    <property type="match status" value="1"/>
</dbReference>
<dbReference type="OrthoDB" id="13869at2"/>
<name>L7UIG6_MYXSD</name>
<dbReference type="HOGENOM" id="CLU_037612_1_4_7"/>
<dbReference type="InterPro" id="IPR027417">
    <property type="entry name" value="P-loop_NTPase"/>
</dbReference>
<accession>L7UIG6</accession>
<dbReference type="PIRSF" id="PIRSF009320">
    <property type="entry name" value="Nuc_binding_HP_1000"/>
    <property type="match status" value="1"/>
</dbReference>
<evidence type="ECO:0000259" key="1">
    <source>
        <dbReference type="Pfam" id="PF13614"/>
    </source>
</evidence>
<dbReference type="InterPro" id="IPR025669">
    <property type="entry name" value="AAA_dom"/>
</dbReference>
<dbReference type="Pfam" id="PF13614">
    <property type="entry name" value="AAA_31"/>
    <property type="match status" value="1"/>
</dbReference>
<dbReference type="PATRIC" id="fig|1278073.3.peg.6504"/>
<reference evidence="2 3" key="1">
    <citation type="journal article" date="2013" name="Genome Announc.">
        <title>Complete genome sequence of Myxococcus stipitatus strain DSM 14675, a fruiting myxobacterium.</title>
        <authorList>
            <person name="Huntley S."/>
            <person name="Kneip S."/>
            <person name="Treuner-Lange A."/>
            <person name="Sogaard-Andersen L."/>
        </authorList>
    </citation>
    <scope>NUCLEOTIDE SEQUENCE [LARGE SCALE GENOMIC DNA]</scope>
    <source>
        <strain evidence="3">DSM 14675 / JCM 12634 / Mx s8</strain>
    </source>
</reference>
<dbReference type="PANTHER" id="PTHR13696:SF52">
    <property type="entry name" value="PARA FAMILY PROTEIN CT_582"/>
    <property type="match status" value="1"/>
</dbReference>
<protein>
    <submittedName>
        <fullName evidence="2">Putative sporulation initiation inhibitor protein</fullName>
    </submittedName>
</protein>